<dbReference type="InterPro" id="IPR002794">
    <property type="entry name" value="DUF92_TMEM19"/>
</dbReference>
<evidence type="ECO:0000256" key="1">
    <source>
        <dbReference type="ARBA" id="ARBA00004141"/>
    </source>
</evidence>
<name>A0ABS2SRK8_9BACI</name>
<dbReference type="EMBL" id="JAFBCV010000003">
    <property type="protein sequence ID" value="MBM7838142.1"/>
    <property type="molecule type" value="Genomic_DNA"/>
</dbReference>
<protein>
    <submittedName>
        <fullName evidence="7">Uncharacterized protein (TIGR00297 family)</fullName>
    </submittedName>
</protein>
<gene>
    <name evidence="7" type="ORF">JOC54_001373</name>
</gene>
<sequence>MMLLFWFVIIGLICVLLVRANKLTRSGAIAAYFVGLFTVLGVGSNGLLLFLLFFGSSIVWSRLKDANRDEAIVEKSGARDAAQVIANGGVAAFCSFLMFVFPTFALVGLVGFVGSLAAATADTWSSELGKFSKDKPVHLFTRKRVDAGVSGAVSSLGLAAAIAGSFIIAAGAVFLWWNLTGSSHMWLLLFTVIGFIAHLVDSALGASVQSLYQCPSCGLMTEKTFHCQKTTRVKGFSFVTNDVVNLCCTGAGALLSIVALQFFG</sequence>
<dbReference type="Proteomes" id="UP001179280">
    <property type="component" value="Unassembled WGS sequence"/>
</dbReference>
<keyword evidence="3 6" id="KW-0812">Transmembrane</keyword>
<comment type="subcellular location">
    <subcellularLocation>
        <location evidence="1">Membrane</location>
        <topology evidence="1">Multi-pass membrane protein</topology>
    </subcellularLocation>
</comment>
<dbReference type="Pfam" id="PF01940">
    <property type="entry name" value="DUF92"/>
    <property type="match status" value="1"/>
</dbReference>
<keyword evidence="5 6" id="KW-0472">Membrane</keyword>
<reference evidence="7" key="1">
    <citation type="submission" date="2021-01" db="EMBL/GenBank/DDBJ databases">
        <title>Genomic Encyclopedia of Type Strains, Phase IV (KMG-IV): sequencing the most valuable type-strain genomes for metagenomic binning, comparative biology and taxonomic classification.</title>
        <authorList>
            <person name="Goeker M."/>
        </authorList>
    </citation>
    <scope>NUCLEOTIDE SEQUENCE</scope>
    <source>
        <strain evidence="7">DSM 21943</strain>
    </source>
</reference>
<feature type="transmembrane region" description="Helical" evidence="6">
    <location>
        <begin position="145"/>
        <end position="177"/>
    </location>
</feature>
<proteinExistence type="inferred from homology"/>
<keyword evidence="8" id="KW-1185">Reference proteome</keyword>
<evidence type="ECO:0000256" key="3">
    <source>
        <dbReference type="ARBA" id="ARBA00022692"/>
    </source>
</evidence>
<evidence type="ECO:0000256" key="4">
    <source>
        <dbReference type="ARBA" id="ARBA00022989"/>
    </source>
</evidence>
<feature type="transmembrane region" description="Helical" evidence="6">
    <location>
        <begin position="183"/>
        <end position="200"/>
    </location>
</feature>
<feature type="transmembrane region" description="Helical" evidence="6">
    <location>
        <begin position="30"/>
        <end position="60"/>
    </location>
</feature>
<evidence type="ECO:0000256" key="2">
    <source>
        <dbReference type="ARBA" id="ARBA00009012"/>
    </source>
</evidence>
<feature type="transmembrane region" description="Helical" evidence="6">
    <location>
        <begin position="105"/>
        <end position="124"/>
    </location>
</feature>
<evidence type="ECO:0000313" key="7">
    <source>
        <dbReference type="EMBL" id="MBM7838142.1"/>
    </source>
</evidence>
<dbReference type="RefSeq" id="WP_204465278.1">
    <property type="nucleotide sequence ID" value="NZ_JAFBCV010000003.1"/>
</dbReference>
<comment type="caution">
    <text evidence="7">The sequence shown here is derived from an EMBL/GenBank/DDBJ whole genome shotgun (WGS) entry which is preliminary data.</text>
</comment>
<organism evidence="7 8">
    <name type="scientific">Shouchella xiaoxiensis</name>
    <dbReference type="NCBI Taxonomy" id="766895"/>
    <lineage>
        <taxon>Bacteria</taxon>
        <taxon>Bacillati</taxon>
        <taxon>Bacillota</taxon>
        <taxon>Bacilli</taxon>
        <taxon>Bacillales</taxon>
        <taxon>Bacillaceae</taxon>
        <taxon>Shouchella</taxon>
    </lineage>
</organism>
<dbReference type="PANTHER" id="PTHR13353">
    <property type="entry name" value="TRANSMEMBRANE PROTEIN 19"/>
    <property type="match status" value="1"/>
</dbReference>
<accession>A0ABS2SRK8</accession>
<evidence type="ECO:0000313" key="8">
    <source>
        <dbReference type="Proteomes" id="UP001179280"/>
    </source>
</evidence>
<keyword evidence="4 6" id="KW-1133">Transmembrane helix</keyword>
<feature type="transmembrane region" description="Helical" evidence="6">
    <location>
        <begin position="243"/>
        <end position="263"/>
    </location>
</feature>
<comment type="similarity">
    <text evidence="2">Belongs to the TMEM19 family.</text>
</comment>
<evidence type="ECO:0000256" key="6">
    <source>
        <dbReference type="SAM" id="Phobius"/>
    </source>
</evidence>
<evidence type="ECO:0000256" key="5">
    <source>
        <dbReference type="ARBA" id="ARBA00023136"/>
    </source>
</evidence>
<dbReference type="PANTHER" id="PTHR13353:SF5">
    <property type="entry name" value="TRANSMEMBRANE PROTEIN 19"/>
    <property type="match status" value="1"/>
</dbReference>